<dbReference type="Pfam" id="PF06027">
    <property type="entry name" value="SLC35F"/>
    <property type="match status" value="1"/>
</dbReference>
<keyword evidence="8 12" id="KW-0472">Membrane</keyword>
<dbReference type="GO" id="GO:0006071">
    <property type="term" value="P:glycerol metabolic process"/>
    <property type="evidence" value="ECO:0007669"/>
    <property type="project" value="InterPro"/>
</dbReference>
<keyword evidence="10" id="KW-0119">Carbohydrate metabolism</keyword>
<feature type="compositionally biased region" description="Basic and acidic residues" evidence="11">
    <location>
        <begin position="360"/>
        <end position="369"/>
    </location>
</feature>
<evidence type="ECO:0000256" key="4">
    <source>
        <dbReference type="ARBA" id="ARBA00022692"/>
    </source>
</evidence>
<feature type="transmembrane region" description="Helical" evidence="12">
    <location>
        <begin position="108"/>
        <end position="128"/>
    </location>
</feature>
<keyword evidence="5" id="KW-0479">Metal-binding</keyword>
<dbReference type="GO" id="GO:0006094">
    <property type="term" value="P:gluconeogenesis"/>
    <property type="evidence" value="ECO:0007669"/>
    <property type="project" value="InterPro"/>
</dbReference>
<proteinExistence type="inferred from homology"/>
<dbReference type="InterPro" id="IPR009262">
    <property type="entry name" value="SLC35_F1/F2/F6"/>
</dbReference>
<feature type="transmembrane region" description="Helical" evidence="12">
    <location>
        <begin position="20"/>
        <end position="41"/>
    </location>
</feature>
<dbReference type="EMBL" id="JALJOS010000002">
    <property type="protein sequence ID" value="KAK9842971.1"/>
    <property type="molecule type" value="Genomic_DNA"/>
</dbReference>
<evidence type="ECO:0000256" key="6">
    <source>
        <dbReference type="ARBA" id="ARBA00022801"/>
    </source>
</evidence>
<dbReference type="SUPFAM" id="SSF56655">
    <property type="entry name" value="Carbohydrate phosphatase"/>
    <property type="match status" value="1"/>
</dbReference>
<dbReference type="SUPFAM" id="SSF103481">
    <property type="entry name" value="Multidrug resistance efflux transporter EmrE"/>
    <property type="match status" value="1"/>
</dbReference>
<dbReference type="Pfam" id="PF03320">
    <property type="entry name" value="FBPase_glpX"/>
    <property type="match status" value="1"/>
</dbReference>
<dbReference type="Gene3D" id="1.10.3730.20">
    <property type="match status" value="1"/>
</dbReference>
<gene>
    <name evidence="13" type="ORF">WJX74_005009</name>
</gene>
<dbReference type="InterPro" id="IPR004464">
    <property type="entry name" value="FBPase_class-2/SBPase"/>
</dbReference>
<evidence type="ECO:0000256" key="5">
    <source>
        <dbReference type="ARBA" id="ARBA00022723"/>
    </source>
</evidence>
<keyword evidence="14" id="KW-1185">Reference proteome</keyword>
<feature type="region of interest" description="Disordered" evidence="11">
    <location>
        <begin position="356"/>
        <end position="377"/>
    </location>
</feature>
<dbReference type="InterPro" id="IPR037185">
    <property type="entry name" value="EmrE-like"/>
</dbReference>
<comment type="caution">
    <text evidence="13">The sequence shown here is derived from an EMBL/GenBank/DDBJ whole genome shotgun (WGS) entry which is preliminary data.</text>
</comment>
<dbReference type="GO" id="GO:0016020">
    <property type="term" value="C:membrane"/>
    <property type="evidence" value="ECO:0007669"/>
    <property type="project" value="UniProtKB-SubCell"/>
</dbReference>
<dbReference type="PANTHER" id="PTHR30447:SF0">
    <property type="entry name" value="FRUCTOSE-1,6-BISPHOSPHATASE 1 CLASS 2-RELATED"/>
    <property type="match status" value="1"/>
</dbReference>
<protein>
    <recommendedName>
        <fullName evidence="15">Fructose-bisphosphatase</fullName>
    </recommendedName>
</protein>
<accession>A0AAW1SA42</accession>
<feature type="transmembrane region" description="Helical" evidence="12">
    <location>
        <begin position="165"/>
        <end position="185"/>
    </location>
</feature>
<feature type="transmembrane region" description="Helical" evidence="12">
    <location>
        <begin position="134"/>
        <end position="153"/>
    </location>
</feature>
<dbReference type="GO" id="GO:0046872">
    <property type="term" value="F:metal ion binding"/>
    <property type="evidence" value="ECO:0007669"/>
    <property type="project" value="UniProtKB-KW"/>
</dbReference>
<feature type="transmembrane region" description="Helical" evidence="12">
    <location>
        <begin position="197"/>
        <end position="216"/>
    </location>
</feature>
<evidence type="ECO:0000256" key="8">
    <source>
        <dbReference type="ARBA" id="ARBA00023136"/>
    </source>
</evidence>
<evidence type="ECO:0000256" key="2">
    <source>
        <dbReference type="ARBA" id="ARBA00007863"/>
    </source>
</evidence>
<dbReference type="GO" id="GO:0030388">
    <property type="term" value="P:fructose 1,6-bisphosphate metabolic process"/>
    <property type="evidence" value="ECO:0007669"/>
    <property type="project" value="TreeGrafter"/>
</dbReference>
<evidence type="ECO:0000313" key="14">
    <source>
        <dbReference type="Proteomes" id="UP001438707"/>
    </source>
</evidence>
<evidence type="ECO:0000313" key="13">
    <source>
        <dbReference type="EMBL" id="KAK9842971.1"/>
    </source>
</evidence>
<evidence type="ECO:0000256" key="9">
    <source>
        <dbReference type="ARBA" id="ARBA00023211"/>
    </source>
</evidence>
<evidence type="ECO:0000256" key="12">
    <source>
        <dbReference type="SAM" id="Phobius"/>
    </source>
</evidence>
<keyword evidence="6" id="KW-0378">Hydrolase</keyword>
<dbReference type="NCBIfam" id="TIGR00330">
    <property type="entry name" value="glpX"/>
    <property type="match status" value="1"/>
</dbReference>
<dbReference type="AlphaFoldDB" id="A0AAW1SA42"/>
<reference evidence="13 14" key="1">
    <citation type="journal article" date="2024" name="Nat. Commun.">
        <title>Phylogenomics reveals the evolutionary origins of lichenization in chlorophyte algae.</title>
        <authorList>
            <person name="Puginier C."/>
            <person name="Libourel C."/>
            <person name="Otte J."/>
            <person name="Skaloud P."/>
            <person name="Haon M."/>
            <person name="Grisel S."/>
            <person name="Petersen M."/>
            <person name="Berrin J.G."/>
            <person name="Delaux P.M."/>
            <person name="Dal Grande F."/>
            <person name="Keller J."/>
        </authorList>
    </citation>
    <scope>NUCLEOTIDE SEQUENCE [LARGE SCALE GENOMIC DNA]</scope>
    <source>
        <strain evidence="13 14">SAG 2145</strain>
    </source>
</reference>
<feature type="transmembrane region" description="Helical" evidence="12">
    <location>
        <begin position="228"/>
        <end position="248"/>
    </location>
</feature>
<organism evidence="13 14">
    <name type="scientific">Apatococcus lobatus</name>
    <dbReference type="NCBI Taxonomy" id="904363"/>
    <lineage>
        <taxon>Eukaryota</taxon>
        <taxon>Viridiplantae</taxon>
        <taxon>Chlorophyta</taxon>
        <taxon>core chlorophytes</taxon>
        <taxon>Trebouxiophyceae</taxon>
        <taxon>Chlorellales</taxon>
        <taxon>Chlorellaceae</taxon>
        <taxon>Apatococcus</taxon>
    </lineage>
</organism>
<evidence type="ECO:0000256" key="3">
    <source>
        <dbReference type="ARBA" id="ARBA00022448"/>
    </source>
</evidence>
<dbReference type="Gene3D" id="3.40.190.90">
    <property type="match status" value="1"/>
</dbReference>
<dbReference type="GO" id="GO:0022857">
    <property type="term" value="F:transmembrane transporter activity"/>
    <property type="evidence" value="ECO:0007669"/>
    <property type="project" value="InterPro"/>
</dbReference>
<dbReference type="PANTHER" id="PTHR30447">
    <property type="entry name" value="FRUCTOSE-1,6-BISPHOSPHATASE CLASS 2"/>
    <property type="match status" value="1"/>
</dbReference>
<evidence type="ECO:0000256" key="11">
    <source>
        <dbReference type="SAM" id="MobiDB-lite"/>
    </source>
</evidence>
<comment type="similarity">
    <text evidence="2">Belongs to the SLC35F solute transporter family.</text>
</comment>
<dbReference type="Proteomes" id="UP001438707">
    <property type="component" value="Unassembled WGS sequence"/>
</dbReference>
<keyword evidence="7 12" id="KW-1133">Transmembrane helix</keyword>
<keyword evidence="4 12" id="KW-0812">Transmembrane</keyword>
<feature type="transmembrane region" description="Helical" evidence="12">
    <location>
        <begin position="53"/>
        <end position="69"/>
    </location>
</feature>
<evidence type="ECO:0000256" key="7">
    <source>
        <dbReference type="ARBA" id="ARBA00022989"/>
    </source>
</evidence>
<feature type="transmembrane region" description="Helical" evidence="12">
    <location>
        <begin position="81"/>
        <end position="101"/>
    </location>
</feature>
<name>A0AAW1SA42_9CHLO</name>
<dbReference type="FunFam" id="3.40.190.90:FF:000001">
    <property type="entry name" value="Fructose-1,6-bisphosphatase"/>
    <property type="match status" value="1"/>
</dbReference>
<sequence length="767" mass="81539">MSTTGPALDLQQGKGFVPALLLAQLLALLIALTGLFSEALSHKGVSLPTTQSAITYSLLGLAYGGWLLWTRTPLKANLWQYALLAFLDVEGNFCLVLAFRFTSITSVTLLDSLTIPGVILLSWIFLHAKYGPRHWLGAGLCVAGVALLVIFDARQQGSAEMQQPLLGDALVVLGASCYAICNVLQERMLGESSRVELLAMLGIFGTLISAVQLAVVERFAFTHAAWSWQAIACFAGFDAAMFLFYSLVPYVLQWSGVAVLNLSLLTSDLWAGAARAFIFGGFNGPAAVAFCVAVATVAAGLVVYTLGGNPYLSGGSMTRSKGRTSSFGHEEEMPILLALPGSAALSPSQLNAQNGQADWRMQDLSDHPSPRASYAQCRSGSSFPRLCQKPRNAYSISRPAVAPRRLRAQNSEYGNGSGSPAQTGNYLSVQRNLALELVRVTEAAALASGRWFGKGDKNAADQAAVDQMRRVFNAIDMDGVVVIGEGEKDEAPMLYCGEKIGTGKPPEVDVALDPLDGTTIIAQGRHGAVSVVALAEKGALFDPGPCMYMEKLAFGPQIDPELVSIDQPISFNLKMIAKCLNKTVSDVTVVVLDRPRHADIIKQCRQAGCRIRLISDGDVGAAIETAKAGAPVDVLMGIGGTPEGVIGAAALKCMGGHFQGKLYPRDEDEKQKALAAGYDLDKILTTDDLCSGKQVFFAATGVSDGDLLRGVRYYAGGASTHSIVMRSSSGTVRMIETQHRWGQPGITNLDVSDATAHVRAPFEVGPR</sequence>
<dbReference type="GO" id="GO:0042132">
    <property type="term" value="F:fructose 1,6-bisphosphate 1-phosphatase activity"/>
    <property type="evidence" value="ECO:0007669"/>
    <property type="project" value="InterPro"/>
</dbReference>
<keyword evidence="3" id="KW-0813">Transport</keyword>
<feature type="transmembrane region" description="Helical" evidence="12">
    <location>
        <begin position="286"/>
        <end position="307"/>
    </location>
</feature>
<evidence type="ECO:0000256" key="1">
    <source>
        <dbReference type="ARBA" id="ARBA00004141"/>
    </source>
</evidence>
<comment type="subcellular location">
    <subcellularLocation>
        <location evidence="1">Membrane</location>
        <topology evidence="1">Multi-pass membrane protein</topology>
    </subcellularLocation>
</comment>
<dbReference type="Gene3D" id="3.30.540.10">
    <property type="entry name" value="Fructose-1,6-Bisphosphatase, subunit A, domain 1"/>
    <property type="match status" value="1"/>
</dbReference>
<dbReference type="CDD" id="cd01516">
    <property type="entry name" value="FBPase_glpX"/>
    <property type="match status" value="1"/>
</dbReference>
<keyword evidence="9" id="KW-0464">Manganese</keyword>
<evidence type="ECO:0000256" key="10">
    <source>
        <dbReference type="ARBA" id="ARBA00023277"/>
    </source>
</evidence>
<dbReference type="GO" id="GO:0005829">
    <property type="term" value="C:cytosol"/>
    <property type="evidence" value="ECO:0007669"/>
    <property type="project" value="TreeGrafter"/>
</dbReference>
<evidence type="ECO:0008006" key="15">
    <source>
        <dbReference type="Google" id="ProtNLM"/>
    </source>
</evidence>